<evidence type="ECO:0000313" key="2">
    <source>
        <dbReference type="Proteomes" id="UP000887013"/>
    </source>
</evidence>
<sequence length="58" mass="6355">GGGCSLPEAVERAELIWEKFVNLLVGFLWCYVAREYGSVAANCLQMRSADMQCSVGLL</sequence>
<gene>
    <name evidence="1" type="ORF">NPIL_190571</name>
</gene>
<proteinExistence type="predicted"/>
<accession>A0A8X6TY70</accession>
<dbReference type="EMBL" id="BMAW01067402">
    <property type="protein sequence ID" value="GFT59659.1"/>
    <property type="molecule type" value="Genomic_DNA"/>
</dbReference>
<feature type="non-terminal residue" evidence="1">
    <location>
        <position position="1"/>
    </location>
</feature>
<dbReference type="Proteomes" id="UP000887013">
    <property type="component" value="Unassembled WGS sequence"/>
</dbReference>
<dbReference type="AlphaFoldDB" id="A0A8X6TY70"/>
<name>A0A8X6TY70_NEPPI</name>
<reference evidence="1" key="1">
    <citation type="submission" date="2020-08" db="EMBL/GenBank/DDBJ databases">
        <title>Multicomponent nature underlies the extraordinary mechanical properties of spider dragline silk.</title>
        <authorList>
            <person name="Kono N."/>
            <person name="Nakamura H."/>
            <person name="Mori M."/>
            <person name="Yoshida Y."/>
            <person name="Ohtoshi R."/>
            <person name="Malay A.D."/>
            <person name="Moran D.A.P."/>
            <person name="Tomita M."/>
            <person name="Numata K."/>
            <person name="Arakawa K."/>
        </authorList>
    </citation>
    <scope>NUCLEOTIDE SEQUENCE</scope>
</reference>
<protein>
    <submittedName>
        <fullName evidence="1">Uncharacterized protein</fullName>
    </submittedName>
</protein>
<organism evidence="1 2">
    <name type="scientific">Nephila pilipes</name>
    <name type="common">Giant wood spider</name>
    <name type="synonym">Nephila maculata</name>
    <dbReference type="NCBI Taxonomy" id="299642"/>
    <lineage>
        <taxon>Eukaryota</taxon>
        <taxon>Metazoa</taxon>
        <taxon>Ecdysozoa</taxon>
        <taxon>Arthropoda</taxon>
        <taxon>Chelicerata</taxon>
        <taxon>Arachnida</taxon>
        <taxon>Araneae</taxon>
        <taxon>Araneomorphae</taxon>
        <taxon>Entelegynae</taxon>
        <taxon>Araneoidea</taxon>
        <taxon>Nephilidae</taxon>
        <taxon>Nephila</taxon>
    </lineage>
</organism>
<keyword evidence="2" id="KW-1185">Reference proteome</keyword>
<comment type="caution">
    <text evidence="1">The sequence shown here is derived from an EMBL/GenBank/DDBJ whole genome shotgun (WGS) entry which is preliminary data.</text>
</comment>
<evidence type="ECO:0000313" key="1">
    <source>
        <dbReference type="EMBL" id="GFT59659.1"/>
    </source>
</evidence>